<keyword evidence="2" id="KW-1185">Reference proteome</keyword>
<organism evidence="1 2">
    <name type="scientific">Ixodes persulcatus</name>
    <name type="common">Taiga tick</name>
    <dbReference type="NCBI Taxonomy" id="34615"/>
    <lineage>
        <taxon>Eukaryota</taxon>
        <taxon>Metazoa</taxon>
        <taxon>Ecdysozoa</taxon>
        <taxon>Arthropoda</taxon>
        <taxon>Chelicerata</taxon>
        <taxon>Arachnida</taxon>
        <taxon>Acari</taxon>
        <taxon>Parasitiformes</taxon>
        <taxon>Ixodida</taxon>
        <taxon>Ixodoidea</taxon>
        <taxon>Ixodidae</taxon>
        <taxon>Ixodinae</taxon>
        <taxon>Ixodes</taxon>
    </lineage>
</organism>
<gene>
    <name evidence="1" type="ORF">HPB47_015691</name>
</gene>
<evidence type="ECO:0000313" key="1">
    <source>
        <dbReference type="EMBL" id="KAG0442487.1"/>
    </source>
</evidence>
<evidence type="ECO:0000313" key="2">
    <source>
        <dbReference type="Proteomes" id="UP000805193"/>
    </source>
</evidence>
<name>A0AC60QST0_IXOPE</name>
<protein>
    <submittedName>
        <fullName evidence="1">Uncharacterized protein</fullName>
    </submittedName>
</protein>
<dbReference type="Proteomes" id="UP000805193">
    <property type="component" value="Unassembled WGS sequence"/>
</dbReference>
<comment type="caution">
    <text evidence="1">The sequence shown here is derived from an EMBL/GenBank/DDBJ whole genome shotgun (WGS) entry which is preliminary data.</text>
</comment>
<dbReference type="EMBL" id="JABSTQ010004349">
    <property type="protein sequence ID" value="KAG0442487.1"/>
    <property type="molecule type" value="Genomic_DNA"/>
</dbReference>
<reference evidence="1 2" key="1">
    <citation type="journal article" date="2020" name="Cell">
        <title>Large-Scale Comparative Analyses of Tick Genomes Elucidate Their Genetic Diversity and Vector Capacities.</title>
        <authorList>
            <consortium name="Tick Genome and Microbiome Consortium (TIGMIC)"/>
            <person name="Jia N."/>
            <person name="Wang J."/>
            <person name="Shi W."/>
            <person name="Du L."/>
            <person name="Sun Y."/>
            <person name="Zhan W."/>
            <person name="Jiang J.F."/>
            <person name="Wang Q."/>
            <person name="Zhang B."/>
            <person name="Ji P."/>
            <person name="Bell-Sakyi L."/>
            <person name="Cui X.M."/>
            <person name="Yuan T.T."/>
            <person name="Jiang B.G."/>
            <person name="Yang W.F."/>
            <person name="Lam T.T."/>
            <person name="Chang Q.C."/>
            <person name="Ding S.J."/>
            <person name="Wang X.J."/>
            <person name="Zhu J.G."/>
            <person name="Ruan X.D."/>
            <person name="Zhao L."/>
            <person name="Wei J.T."/>
            <person name="Ye R.Z."/>
            <person name="Que T.C."/>
            <person name="Du C.H."/>
            <person name="Zhou Y.H."/>
            <person name="Cheng J.X."/>
            <person name="Dai P.F."/>
            <person name="Guo W.B."/>
            <person name="Han X.H."/>
            <person name="Huang E.J."/>
            <person name="Li L.F."/>
            <person name="Wei W."/>
            <person name="Gao Y.C."/>
            <person name="Liu J.Z."/>
            <person name="Shao H.Z."/>
            <person name="Wang X."/>
            <person name="Wang C.C."/>
            <person name="Yang T.C."/>
            <person name="Huo Q.B."/>
            <person name="Li W."/>
            <person name="Chen H.Y."/>
            <person name="Chen S.E."/>
            <person name="Zhou L.G."/>
            <person name="Ni X.B."/>
            <person name="Tian J.H."/>
            <person name="Sheng Y."/>
            <person name="Liu T."/>
            <person name="Pan Y.S."/>
            <person name="Xia L.Y."/>
            <person name="Li J."/>
            <person name="Zhao F."/>
            <person name="Cao W.C."/>
        </authorList>
    </citation>
    <scope>NUCLEOTIDE SEQUENCE [LARGE SCALE GENOMIC DNA]</scope>
    <source>
        <strain evidence="1">Iper-2018</strain>
    </source>
</reference>
<sequence>MAVRGFPVSGEKGILVVEPSPGSGTEEQYSEKEHLLQEITDLTREFHYKYKATAVRRAAPSRQKVTAAERSDASALRDTAAATNIAYSANGNATAEACRASTDAAAAAYVATSSVVEVPESTGNIWTTCVVDTAELLSTADAGDTYEIVAHDLSGELTAAATGTPSVDVGGHVPAASPEQTMEPEASRQVQRGKLQDSQAAQMFYKPPQNIPCD</sequence>
<accession>A0AC60QST0</accession>
<proteinExistence type="predicted"/>